<feature type="transmembrane region" description="Helical" evidence="1">
    <location>
        <begin position="386"/>
        <end position="403"/>
    </location>
</feature>
<dbReference type="Proteomes" id="UP000321750">
    <property type="component" value="Unassembled WGS sequence"/>
</dbReference>
<evidence type="ECO:0008006" key="4">
    <source>
        <dbReference type="Google" id="ProtNLM"/>
    </source>
</evidence>
<keyword evidence="3" id="KW-1185">Reference proteome</keyword>
<feature type="transmembrane region" description="Helical" evidence="1">
    <location>
        <begin position="145"/>
        <end position="168"/>
    </location>
</feature>
<keyword evidence="1" id="KW-0472">Membrane</keyword>
<name>A0A512JQ83_9HYPH</name>
<feature type="transmembrane region" description="Helical" evidence="1">
    <location>
        <begin position="180"/>
        <end position="200"/>
    </location>
</feature>
<evidence type="ECO:0000256" key="1">
    <source>
        <dbReference type="SAM" id="Phobius"/>
    </source>
</evidence>
<feature type="transmembrane region" description="Helical" evidence="1">
    <location>
        <begin position="212"/>
        <end position="236"/>
    </location>
</feature>
<sequence length="423" mass="43949">MTVPASAGRAGLGLNMARTPTSTADPALDAAALLRRIGFFTLFVVVPVAAQVSRRATVVLAPITIVLLIIASAIDRKNRAPGASVGRLIRSPAFAAGMLVIGWSALSLAWTPFPGPATERLANLIATLGLTLAGYLALPDRMRSANLYLLPLGVGAAAIVAILIGLFGDAMRREAGDADGALERGAVLLAVLAWPAVAWLRSRRRDTGALATALLVAGALLLAPGLTPLLALGVGALTFGLTTYRQNLGVRITALAAALLLALAPLLPFLLRPIASLILGSTAPSSISLKIWQKLVTSEPLRLITGHGFETSLRGRFVNLLPINAPTTMLFELWFELGIVGALAAAFALYVSIHRTGRQVSLLAPGAIAAFATAFTIGCIGVGLTAIWWLTSLAIAVLAFVAIEQGQFRASRPKASLLPKLPG</sequence>
<feature type="transmembrane region" description="Helical" evidence="1">
    <location>
        <begin position="248"/>
        <end position="267"/>
    </location>
</feature>
<keyword evidence="1" id="KW-0812">Transmembrane</keyword>
<evidence type="ECO:0000313" key="2">
    <source>
        <dbReference type="EMBL" id="GEP12108.1"/>
    </source>
</evidence>
<proteinExistence type="predicted"/>
<comment type="caution">
    <text evidence="2">The sequence shown here is derived from an EMBL/GenBank/DDBJ whole genome shotgun (WGS) entry which is preliminary data.</text>
</comment>
<evidence type="ECO:0000313" key="3">
    <source>
        <dbReference type="Proteomes" id="UP000321750"/>
    </source>
</evidence>
<gene>
    <name evidence="2" type="ORF">MGN01_39530</name>
</gene>
<accession>A0A512JQ83</accession>
<dbReference type="EMBL" id="BJZV01000029">
    <property type="protein sequence ID" value="GEP12108.1"/>
    <property type="molecule type" value="Genomic_DNA"/>
</dbReference>
<feature type="transmembrane region" description="Helical" evidence="1">
    <location>
        <begin position="360"/>
        <end position="380"/>
    </location>
</feature>
<keyword evidence="1" id="KW-1133">Transmembrane helix</keyword>
<feature type="transmembrane region" description="Helical" evidence="1">
    <location>
        <begin position="121"/>
        <end position="138"/>
    </location>
</feature>
<feature type="transmembrane region" description="Helical" evidence="1">
    <location>
        <begin position="94"/>
        <end position="115"/>
    </location>
</feature>
<feature type="transmembrane region" description="Helical" evidence="1">
    <location>
        <begin position="333"/>
        <end position="353"/>
    </location>
</feature>
<reference evidence="2 3" key="1">
    <citation type="submission" date="2019-07" db="EMBL/GenBank/DDBJ databases">
        <title>Whole genome shotgun sequence of Methylobacterium gnaphalii NBRC 107716.</title>
        <authorList>
            <person name="Hosoyama A."/>
            <person name="Uohara A."/>
            <person name="Ohji S."/>
            <person name="Ichikawa N."/>
        </authorList>
    </citation>
    <scope>NUCLEOTIDE SEQUENCE [LARGE SCALE GENOMIC DNA]</scope>
    <source>
        <strain evidence="2 3">NBRC 107716</strain>
    </source>
</reference>
<organism evidence="2 3">
    <name type="scientific">Methylobacterium gnaphalii</name>
    <dbReference type="NCBI Taxonomy" id="1010610"/>
    <lineage>
        <taxon>Bacteria</taxon>
        <taxon>Pseudomonadati</taxon>
        <taxon>Pseudomonadota</taxon>
        <taxon>Alphaproteobacteria</taxon>
        <taxon>Hyphomicrobiales</taxon>
        <taxon>Methylobacteriaceae</taxon>
        <taxon>Methylobacterium</taxon>
    </lineage>
</organism>
<dbReference type="AlphaFoldDB" id="A0A512JQ83"/>
<protein>
    <recommendedName>
        <fullName evidence="4">Peptide ABC transporter permease</fullName>
    </recommendedName>
</protein>
<feature type="transmembrane region" description="Helical" evidence="1">
    <location>
        <begin position="56"/>
        <end position="74"/>
    </location>
</feature>
<feature type="transmembrane region" description="Helical" evidence="1">
    <location>
        <begin position="33"/>
        <end position="50"/>
    </location>
</feature>